<sequence length="450" mass="50044">MICISSFIFADITGDIRICVLRASFQVDDASSTTGNGQFLMASEGIDCASYSIDPPPHDTPYFESQLKAVDSYYRSVSYEKFGFDLDNSTIFPASNNDGYTLPNTMDYYNPYNQDEIQEERITELFRDAVSIAYDSDQIDYSLYDLIVVIHAGIGQDFSLPFLDPTPEDVPSTYVDPDMILEHLGTSTLSVGNHEIERGIILPETQNHLLYDISEDMFASASEPCEYQYGLSGTFALMVGFAVGLPPLWDIETGESRVGIFGLMDQGSNNGRGLIPAPPTAWTRQFAGWEVPMEVNFGSSVNLPSRFEDQIVKVPINDTEYFLIENRDNTIHDGISIDSIRYSLWEDSGESDFPPFIEILLDSAEIEQDENGVVSSVSNYDLGLPASGLLIWHIDENAMSDGMDDYSVNGELDRLGIDLEEADGAQDIGYPSIFLFSDPSSGYFGDMWFK</sequence>
<reference evidence="1" key="1">
    <citation type="submission" date="2018-05" db="EMBL/GenBank/DDBJ databases">
        <authorList>
            <person name="Lanie J.A."/>
            <person name="Ng W.-L."/>
            <person name="Kazmierczak K.M."/>
            <person name="Andrzejewski T.M."/>
            <person name="Davidsen T.M."/>
            <person name="Wayne K.J."/>
            <person name="Tettelin H."/>
            <person name="Glass J.I."/>
            <person name="Rusch D."/>
            <person name="Podicherti R."/>
            <person name="Tsui H.-C.T."/>
            <person name="Winkler M.E."/>
        </authorList>
    </citation>
    <scope>NUCLEOTIDE SEQUENCE</scope>
</reference>
<evidence type="ECO:0000313" key="1">
    <source>
        <dbReference type="EMBL" id="SVB83240.1"/>
    </source>
</evidence>
<protein>
    <submittedName>
        <fullName evidence="1">Uncharacterized protein</fullName>
    </submittedName>
</protein>
<dbReference type="EMBL" id="UINC01059620">
    <property type="protein sequence ID" value="SVB83240.1"/>
    <property type="molecule type" value="Genomic_DNA"/>
</dbReference>
<dbReference type="PANTHER" id="PTHR41775">
    <property type="entry name" value="SECRETED PROTEIN-RELATED"/>
    <property type="match status" value="1"/>
</dbReference>
<dbReference type="AlphaFoldDB" id="A0A382H7J1"/>
<feature type="non-terminal residue" evidence="1">
    <location>
        <position position="450"/>
    </location>
</feature>
<dbReference type="PANTHER" id="PTHR41775:SF1">
    <property type="entry name" value="PEPTIDASE M6-LIKE DOMAIN-CONTAINING PROTEIN"/>
    <property type="match status" value="1"/>
</dbReference>
<accession>A0A382H7J1</accession>
<name>A0A382H7J1_9ZZZZ</name>
<organism evidence="1">
    <name type="scientific">marine metagenome</name>
    <dbReference type="NCBI Taxonomy" id="408172"/>
    <lineage>
        <taxon>unclassified sequences</taxon>
        <taxon>metagenomes</taxon>
        <taxon>ecological metagenomes</taxon>
    </lineage>
</organism>
<proteinExistence type="predicted"/>
<gene>
    <name evidence="1" type="ORF">METZ01_LOCUS236094</name>
</gene>